<dbReference type="RefSeq" id="WP_062578669.1">
    <property type="nucleotide sequence ID" value="NZ_JACHBU010000002.1"/>
</dbReference>
<sequence>MRTVRFLMRALSLAALIAAVVAGTMDSVNSVSSSSVVMTSLGNAWLNFDPEGLTMAEISANSYVGSDIWRPYVAPVLAQPAFAIFLGLALFFWMVGYRKPAPFGRFSAR</sequence>
<keyword evidence="1" id="KW-1133">Transmembrane helix</keyword>
<dbReference type="EMBL" id="JACHBU010000002">
    <property type="protein sequence ID" value="MBB6508073.1"/>
    <property type="molecule type" value="Genomic_DNA"/>
</dbReference>
<dbReference type="Proteomes" id="UP000585437">
    <property type="component" value="Unassembled WGS sequence"/>
</dbReference>
<keyword evidence="2" id="KW-0732">Signal</keyword>
<evidence type="ECO:0000256" key="1">
    <source>
        <dbReference type="SAM" id="Phobius"/>
    </source>
</evidence>
<reference evidence="3 4" key="1">
    <citation type="submission" date="2020-08" db="EMBL/GenBank/DDBJ databases">
        <title>The Agave Microbiome: Exploring the role of microbial communities in plant adaptations to desert environments.</title>
        <authorList>
            <person name="Partida-Martinez L.P."/>
        </authorList>
    </citation>
    <scope>NUCLEOTIDE SEQUENCE [LARGE SCALE GENOMIC DNA]</scope>
    <source>
        <strain evidence="3 4">AS3.12</strain>
    </source>
</reference>
<evidence type="ECO:0000256" key="2">
    <source>
        <dbReference type="SAM" id="SignalP"/>
    </source>
</evidence>
<keyword evidence="4" id="KW-1185">Reference proteome</keyword>
<organism evidence="3 4">
    <name type="scientific">Rhizobium soli</name>
    <dbReference type="NCBI Taxonomy" id="424798"/>
    <lineage>
        <taxon>Bacteria</taxon>
        <taxon>Pseudomonadati</taxon>
        <taxon>Pseudomonadota</taxon>
        <taxon>Alphaproteobacteria</taxon>
        <taxon>Hyphomicrobiales</taxon>
        <taxon>Rhizobiaceae</taxon>
        <taxon>Rhizobium/Agrobacterium group</taxon>
        <taxon>Rhizobium</taxon>
    </lineage>
</organism>
<name>A0A7X0JIC3_9HYPH</name>
<keyword evidence="1" id="KW-0812">Transmembrane</keyword>
<gene>
    <name evidence="3" type="ORF">F4695_001405</name>
</gene>
<proteinExistence type="predicted"/>
<evidence type="ECO:0000313" key="4">
    <source>
        <dbReference type="Proteomes" id="UP000585437"/>
    </source>
</evidence>
<dbReference type="AlphaFoldDB" id="A0A7X0JIC3"/>
<feature type="signal peptide" evidence="2">
    <location>
        <begin position="1"/>
        <end position="22"/>
    </location>
</feature>
<protein>
    <submittedName>
        <fullName evidence="3">Uncharacterized protein</fullName>
    </submittedName>
</protein>
<comment type="caution">
    <text evidence="3">The sequence shown here is derived from an EMBL/GenBank/DDBJ whole genome shotgun (WGS) entry which is preliminary data.</text>
</comment>
<keyword evidence="1" id="KW-0472">Membrane</keyword>
<accession>A0A7X0JIC3</accession>
<feature type="transmembrane region" description="Helical" evidence="1">
    <location>
        <begin position="72"/>
        <end position="95"/>
    </location>
</feature>
<feature type="chain" id="PRO_5031079846" evidence="2">
    <location>
        <begin position="23"/>
        <end position="109"/>
    </location>
</feature>
<evidence type="ECO:0000313" key="3">
    <source>
        <dbReference type="EMBL" id="MBB6508073.1"/>
    </source>
</evidence>